<keyword evidence="6 9" id="KW-1133">Transmembrane helix</keyword>
<gene>
    <name evidence="10" type="ORF">MVES_000065</name>
</gene>
<evidence type="ECO:0000256" key="8">
    <source>
        <dbReference type="SAM" id="MobiDB-lite"/>
    </source>
</evidence>
<proteinExistence type="inferred from homology"/>
<feature type="transmembrane region" description="Helical" evidence="9">
    <location>
        <begin position="482"/>
        <end position="502"/>
    </location>
</feature>
<dbReference type="PANTHER" id="PTHR13475">
    <property type="entry name" value="NEUGRIN"/>
    <property type="match status" value="1"/>
</dbReference>
<reference evidence="10 11" key="1">
    <citation type="submission" date="2017-10" db="EMBL/GenBank/DDBJ databases">
        <title>A novel species of cold-tolerant Malassezia isolated from bats.</title>
        <authorList>
            <person name="Lorch J.M."/>
            <person name="Palmer J.M."/>
            <person name="Vanderwolf K.J."/>
            <person name="Schmidt K.Z."/>
            <person name="Verant M.L."/>
            <person name="Weller T.J."/>
            <person name="Blehert D.S."/>
        </authorList>
    </citation>
    <scope>NUCLEOTIDE SEQUENCE [LARGE SCALE GENOMIC DNA]</scope>
    <source>
        <strain evidence="10 11">NWHC:44797-103</strain>
    </source>
</reference>
<dbReference type="Gene3D" id="3.30.460.10">
    <property type="entry name" value="Beta Polymerase, domain 2"/>
    <property type="match status" value="1"/>
</dbReference>
<name>A0A2N1JG15_9BASI</name>
<evidence type="ECO:0000256" key="3">
    <source>
        <dbReference type="ARBA" id="ARBA00010895"/>
    </source>
</evidence>
<sequence>MEERVVDLPVAQADIEEQLAPPIAWIPSHVPVTTDVPEPLAHMLDMLVTGTLRGQVAEPVALDMVDTARYGDVVRASPIALKHTVPPSTSGTISSLDTLLGPPKQVEEPSKPQAPRPAGMSRIEHEMGTRLPAWQIQKIALSRKFPDGWSPMSKLSHEAQHGLRVLHDADPDRFNALVLSKRFRISPESVRRILKSRWEPNVDEANRQNHRAMAAEAMRKSVGAYEREQAELQELRGEIDLDVAPRSFTQAPTGAHAQPVRFEGLVSSADLAAGSKKQKSVASRGSGDWCLIDAGWIVVHVMLDSARARYRIEDISHTLSKYQREIVALQCIHYILLAAFVPPLLSILTERAALRFVGGPAQVGMLIDWHELSSLPTWDWKVHQNTTVLGGVPHTPEESAAAQNWTAGSLWIAPSNASAGQTHITVLAPNEYEWQDRSPSLHAGRTSSASTQWQKATSGVSLQELELERWEWQRTHDARRGYAILLAWTVTAFFDVQVLYYIVRKPTHILDFVTTMHLINLLVTWIYAGAIPVSLFWWSIMFLHGSLCVVFAERISIEREMRVGFADHEEIERLGGPAYEMSTRS</sequence>
<dbReference type="InterPro" id="IPR010487">
    <property type="entry name" value="NGRN/Rrg9"/>
</dbReference>
<accession>A0A2N1JG15</accession>
<evidence type="ECO:0000256" key="1">
    <source>
        <dbReference type="ARBA" id="ARBA00003548"/>
    </source>
</evidence>
<dbReference type="EMBL" id="KZ454987">
    <property type="protein sequence ID" value="PKI85491.1"/>
    <property type="molecule type" value="Genomic_DNA"/>
</dbReference>
<dbReference type="AlphaFoldDB" id="A0A2N1JG15"/>
<dbReference type="GO" id="GO:0005634">
    <property type="term" value="C:nucleus"/>
    <property type="evidence" value="ECO:0007669"/>
    <property type="project" value="TreeGrafter"/>
</dbReference>
<dbReference type="SUPFAM" id="SSF81301">
    <property type="entry name" value="Nucleotidyltransferase"/>
    <property type="match status" value="1"/>
</dbReference>
<evidence type="ECO:0000256" key="7">
    <source>
        <dbReference type="ARBA" id="ARBA00023136"/>
    </source>
</evidence>
<evidence type="ECO:0000256" key="9">
    <source>
        <dbReference type="SAM" id="Phobius"/>
    </source>
</evidence>
<dbReference type="InterPro" id="IPR019185">
    <property type="entry name" value="Integral_membrane_SYS1-rel"/>
</dbReference>
<keyword evidence="11" id="KW-1185">Reference proteome</keyword>
<evidence type="ECO:0000256" key="4">
    <source>
        <dbReference type="ARBA" id="ARBA00013566"/>
    </source>
</evidence>
<evidence type="ECO:0000313" key="11">
    <source>
        <dbReference type="Proteomes" id="UP000232875"/>
    </source>
</evidence>
<comment type="subcellular location">
    <subcellularLocation>
        <location evidence="2">Membrane</location>
        <topology evidence="2">Multi-pass membrane protein</topology>
    </subcellularLocation>
</comment>
<dbReference type="InterPro" id="IPR043519">
    <property type="entry name" value="NT_sf"/>
</dbReference>
<evidence type="ECO:0000256" key="5">
    <source>
        <dbReference type="ARBA" id="ARBA00022692"/>
    </source>
</evidence>
<dbReference type="OrthoDB" id="5578174at2759"/>
<dbReference type="Pfam" id="PF06413">
    <property type="entry name" value="Neugrin"/>
    <property type="match status" value="1"/>
</dbReference>
<evidence type="ECO:0000256" key="6">
    <source>
        <dbReference type="ARBA" id="ARBA00022989"/>
    </source>
</evidence>
<dbReference type="Pfam" id="PF02410">
    <property type="entry name" value="RsfS"/>
    <property type="match status" value="1"/>
</dbReference>
<dbReference type="PANTHER" id="PTHR13475:SF3">
    <property type="entry name" value="NEUGRIN"/>
    <property type="match status" value="1"/>
</dbReference>
<dbReference type="STRING" id="2020962.A0A2N1JG15"/>
<organism evidence="10 11">
    <name type="scientific">Malassezia vespertilionis</name>
    <dbReference type="NCBI Taxonomy" id="2020962"/>
    <lineage>
        <taxon>Eukaryota</taxon>
        <taxon>Fungi</taxon>
        <taxon>Dikarya</taxon>
        <taxon>Basidiomycota</taxon>
        <taxon>Ustilaginomycotina</taxon>
        <taxon>Malasseziomycetes</taxon>
        <taxon>Malasseziales</taxon>
        <taxon>Malasseziaceae</taxon>
        <taxon>Malassezia</taxon>
    </lineage>
</organism>
<feature type="region of interest" description="Disordered" evidence="8">
    <location>
        <begin position="84"/>
        <end position="119"/>
    </location>
</feature>
<dbReference type="GO" id="GO:0016020">
    <property type="term" value="C:membrane"/>
    <property type="evidence" value="ECO:0007669"/>
    <property type="project" value="UniProtKB-SubCell"/>
</dbReference>
<evidence type="ECO:0000256" key="2">
    <source>
        <dbReference type="ARBA" id="ARBA00004141"/>
    </source>
</evidence>
<feature type="compositionally biased region" description="Polar residues" evidence="8">
    <location>
        <begin position="86"/>
        <end position="97"/>
    </location>
</feature>
<keyword evidence="5 9" id="KW-0812">Transmembrane</keyword>
<comment type="function">
    <text evidence="1">Required for respiratory activity and maintenance and expression of the mitochondrial genome.</text>
</comment>
<dbReference type="Proteomes" id="UP000232875">
    <property type="component" value="Unassembled WGS sequence"/>
</dbReference>
<dbReference type="Pfam" id="PF09801">
    <property type="entry name" value="SYS1"/>
    <property type="match status" value="1"/>
</dbReference>
<keyword evidence="7 9" id="KW-0472">Membrane</keyword>
<evidence type="ECO:0000313" key="10">
    <source>
        <dbReference type="EMBL" id="PKI85491.1"/>
    </source>
</evidence>
<protein>
    <recommendedName>
        <fullName evidence="4">Required for respiratory growth protein 9, mitochondrial</fullName>
    </recommendedName>
</protein>
<comment type="similarity">
    <text evidence="3">Belongs to the RRG9 family.</text>
</comment>